<sequence>MSIKTMKSYGLFLLSIFIMGSGISLVTLAHLGTTPITAPPYVLSLSIPISFGVLTMFANIIFVLIEIIVLRKDFPKEQYLQLIVGPLLGLSIDFWSLIITHIPTSFYLIQLLMVVVGCIIIAYSTTLQLKANVVNNPAEGLVKAFVIKTSKSFGTIKLYFDISLVIIAIVISLVSFGSITGVREGTIISALIIGPIIKVLQTMNVKEKRYIA</sequence>
<feature type="transmembrane region" description="Helical" evidence="1">
    <location>
        <begin position="105"/>
        <end position="123"/>
    </location>
</feature>
<keyword evidence="3" id="KW-1185">Reference proteome</keyword>
<feature type="transmembrane region" description="Helical" evidence="1">
    <location>
        <begin position="79"/>
        <end position="99"/>
    </location>
</feature>
<keyword evidence="1" id="KW-0812">Transmembrane</keyword>
<keyword evidence="1" id="KW-0472">Membrane</keyword>
<dbReference type="InterPro" id="IPR038750">
    <property type="entry name" value="YczE/YyaS-like"/>
</dbReference>
<dbReference type="EMBL" id="JAHLZN010000006">
    <property type="protein sequence ID" value="MBU6113433.1"/>
    <property type="molecule type" value="Genomic_DNA"/>
</dbReference>
<feature type="transmembrane region" description="Helical" evidence="1">
    <location>
        <begin position="158"/>
        <end position="179"/>
    </location>
</feature>
<gene>
    <name evidence="2" type="ORF">KQ656_05660</name>
</gene>
<dbReference type="PANTHER" id="PTHR40078:SF1">
    <property type="entry name" value="INTEGRAL MEMBRANE PROTEIN"/>
    <property type="match status" value="1"/>
</dbReference>
<evidence type="ECO:0000256" key="1">
    <source>
        <dbReference type="SAM" id="Phobius"/>
    </source>
</evidence>
<dbReference type="PANTHER" id="PTHR40078">
    <property type="entry name" value="INTEGRAL MEMBRANE PROTEIN-RELATED"/>
    <property type="match status" value="1"/>
</dbReference>
<keyword evidence="1" id="KW-1133">Transmembrane helix</keyword>
<comment type="caution">
    <text evidence="2">The sequence shown here is derived from an EMBL/GenBank/DDBJ whole genome shotgun (WGS) entry which is preliminary data.</text>
</comment>
<evidence type="ECO:0000313" key="3">
    <source>
        <dbReference type="Proteomes" id="UP000770161"/>
    </source>
</evidence>
<evidence type="ECO:0000313" key="2">
    <source>
        <dbReference type="EMBL" id="MBU6113433.1"/>
    </source>
</evidence>
<name>A0ABS6GY24_MAMLE</name>
<dbReference type="Pfam" id="PF19700">
    <property type="entry name" value="DUF6198"/>
    <property type="match status" value="1"/>
</dbReference>
<feature type="transmembrane region" description="Helical" evidence="1">
    <location>
        <begin position="45"/>
        <end position="67"/>
    </location>
</feature>
<feature type="transmembrane region" description="Helical" evidence="1">
    <location>
        <begin position="12"/>
        <end position="33"/>
    </location>
</feature>
<organism evidence="2 3">
    <name type="scientific">Mammaliicoccus lentus</name>
    <name type="common">Staphylococcus lentus</name>
    <dbReference type="NCBI Taxonomy" id="42858"/>
    <lineage>
        <taxon>Bacteria</taxon>
        <taxon>Bacillati</taxon>
        <taxon>Bacillota</taxon>
        <taxon>Bacilli</taxon>
        <taxon>Bacillales</taxon>
        <taxon>Staphylococcaceae</taxon>
        <taxon>Mammaliicoccus</taxon>
    </lineage>
</organism>
<dbReference type="Proteomes" id="UP000770161">
    <property type="component" value="Unassembled WGS sequence"/>
</dbReference>
<protein>
    <submittedName>
        <fullName evidence="2">YitT family protein</fullName>
    </submittedName>
</protein>
<feature type="transmembrane region" description="Helical" evidence="1">
    <location>
        <begin position="185"/>
        <end position="203"/>
    </location>
</feature>
<accession>A0ABS6GY24</accession>
<dbReference type="RefSeq" id="WP_017000007.1">
    <property type="nucleotide sequence ID" value="NZ_CP059679.1"/>
</dbReference>
<reference evidence="2 3" key="1">
    <citation type="submission" date="2021-06" db="EMBL/GenBank/DDBJ databases">
        <title>Staphylococcus lentus K169 genome sequencing.</title>
        <authorList>
            <person name="Sundareshan S."/>
            <person name="Akhila D.S."/>
            <person name="Prachi D."/>
            <person name="Sivakumar R."/>
            <person name="Rajendhran J."/>
            <person name="Isloor S."/>
            <person name="Hegde N.R."/>
        </authorList>
    </citation>
    <scope>NUCLEOTIDE SEQUENCE [LARGE SCALE GENOMIC DNA]</scope>
    <source>
        <strain evidence="2 3">K169</strain>
    </source>
</reference>
<proteinExistence type="predicted"/>